<protein>
    <submittedName>
        <fullName evidence="14">Potassium uptake protein, TrkH family</fullName>
    </submittedName>
</protein>
<evidence type="ECO:0000256" key="13">
    <source>
        <dbReference type="SAM" id="Phobius"/>
    </source>
</evidence>
<keyword evidence="8 12" id="KW-0630">Potassium</keyword>
<dbReference type="PANTHER" id="PTHR32024:SF2">
    <property type="entry name" value="TRK SYSTEM POTASSIUM UPTAKE PROTEIN TRKG-RELATED"/>
    <property type="match status" value="1"/>
</dbReference>
<proteinExistence type="inferred from homology"/>
<feature type="binding site" evidence="12">
    <location>
        <position position="220"/>
    </location>
    <ligand>
        <name>K(+)</name>
        <dbReference type="ChEBI" id="CHEBI:29103"/>
    </ligand>
</feature>
<evidence type="ECO:0000256" key="8">
    <source>
        <dbReference type="ARBA" id="ARBA00022958"/>
    </source>
</evidence>
<evidence type="ECO:0000256" key="5">
    <source>
        <dbReference type="ARBA" id="ARBA00022519"/>
    </source>
</evidence>
<evidence type="ECO:0000256" key="12">
    <source>
        <dbReference type="PIRSR" id="PIRSR006247-1"/>
    </source>
</evidence>
<dbReference type="GO" id="GO:0046872">
    <property type="term" value="F:metal ion binding"/>
    <property type="evidence" value="ECO:0007669"/>
    <property type="project" value="UniProtKB-KW"/>
</dbReference>
<feature type="binding site" evidence="12">
    <location>
        <position position="111"/>
    </location>
    <ligand>
        <name>K(+)</name>
        <dbReference type="ChEBI" id="CHEBI:29103"/>
    </ligand>
</feature>
<feature type="transmembrane region" description="Helical" evidence="13">
    <location>
        <begin position="457"/>
        <end position="482"/>
    </location>
</feature>
<feature type="binding site" evidence="12">
    <location>
        <position position="112"/>
    </location>
    <ligand>
        <name>K(+)</name>
        <dbReference type="ChEBI" id="CHEBI:29103"/>
    </ligand>
</feature>
<feature type="binding site" evidence="12">
    <location>
        <position position="317"/>
    </location>
    <ligand>
        <name>K(+)</name>
        <dbReference type="ChEBI" id="CHEBI:29103"/>
    </ligand>
</feature>
<dbReference type="AlphaFoldDB" id="E1QEJ5"/>
<feature type="transmembrane region" description="Helical" evidence="13">
    <location>
        <begin position="424"/>
        <end position="445"/>
    </location>
</feature>
<dbReference type="HOGENOM" id="CLU_030708_0_2_7"/>
<evidence type="ECO:0000256" key="4">
    <source>
        <dbReference type="ARBA" id="ARBA00022475"/>
    </source>
</evidence>
<comment type="similarity">
    <text evidence="2">Belongs to the TrkH potassium transport family.</text>
</comment>
<feature type="transmembrane region" description="Helical" evidence="13">
    <location>
        <begin position="137"/>
        <end position="162"/>
    </location>
</feature>
<evidence type="ECO:0000256" key="10">
    <source>
        <dbReference type="ARBA" id="ARBA00023065"/>
    </source>
</evidence>
<feature type="transmembrane region" description="Helical" evidence="13">
    <location>
        <begin position="391"/>
        <end position="418"/>
    </location>
</feature>
<feature type="transmembrane region" description="Helical" evidence="13">
    <location>
        <begin position="236"/>
        <end position="254"/>
    </location>
</feature>
<feature type="binding site" evidence="12">
    <location>
        <position position="433"/>
    </location>
    <ligand>
        <name>K(+)</name>
        <dbReference type="ChEBI" id="CHEBI:29103"/>
    </ligand>
</feature>
<dbReference type="Pfam" id="PF02386">
    <property type="entry name" value="TrkH"/>
    <property type="match status" value="1"/>
</dbReference>
<keyword evidence="12" id="KW-0479">Metal-binding</keyword>
<dbReference type="eggNOG" id="COG0168">
    <property type="taxonomic scope" value="Bacteria"/>
</dbReference>
<feature type="binding site" evidence="12">
    <location>
        <position position="316"/>
    </location>
    <ligand>
        <name>K(+)</name>
        <dbReference type="ChEBI" id="CHEBI:29103"/>
    </ligand>
</feature>
<dbReference type="InterPro" id="IPR004772">
    <property type="entry name" value="TrkH"/>
</dbReference>
<dbReference type="Proteomes" id="UP000009047">
    <property type="component" value="Chromosome"/>
</dbReference>
<feature type="transmembrane region" description="Helical" evidence="13">
    <location>
        <begin position="326"/>
        <end position="346"/>
    </location>
</feature>
<keyword evidence="10" id="KW-0406">Ion transport</keyword>
<dbReference type="InterPro" id="IPR003445">
    <property type="entry name" value="Cat_transpt"/>
</dbReference>
<organism evidence="14 15">
    <name type="scientific">Desulfarculus baarsii (strain ATCC 33931 / DSM 2075 / LMG 7858 / VKM B-1802 / 2st14)</name>
    <dbReference type="NCBI Taxonomy" id="644282"/>
    <lineage>
        <taxon>Bacteria</taxon>
        <taxon>Pseudomonadati</taxon>
        <taxon>Thermodesulfobacteriota</taxon>
        <taxon>Desulfarculia</taxon>
        <taxon>Desulfarculales</taxon>
        <taxon>Desulfarculaceae</taxon>
        <taxon>Desulfarculus</taxon>
    </lineage>
</organism>
<keyword evidence="5" id="KW-0997">Cell inner membrane</keyword>
<keyword evidence="9 13" id="KW-1133">Transmembrane helix</keyword>
<gene>
    <name evidence="14" type="ordered locus">Deba_0609</name>
</gene>
<evidence type="ECO:0000256" key="6">
    <source>
        <dbReference type="ARBA" id="ARBA00022538"/>
    </source>
</evidence>
<feature type="transmembrane region" description="Helical" evidence="13">
    <location>
        <begin position="70"/>
        <end position="91"/>
    </location>
</feature>
<dbReference type="NCBIfam" id="TIGR00933">
    <property type="entry name" value="2a38"/>
    <property type="match status" value="1"/>
</dbReference>
<feature type="transmembrane region" description="Helical" evidence="13">
    <location>
        <begin position="183"/>
        <end position="204"/>
    </location>
</feature>
<dbReference type="PANTHER" id="PTHR32024">
    <property type="entry name" value="TRK SYSTEM POTASSIUM UPTAKE PROTEIN TRKG-RELATED"/>
    <property type="match status" value="1"/>
</dbReference>
<accession>E1QEJ5</accession>
<feature type="transmembrane region" description="Helical" evidence="13">
    <location>
        <begin position="275"/>
        <end position="294"/>
    </location>
</feature>
<keyword evidence="11 13" id="KW-0472">Membrane</keyword>
<evidence type="ECO:0000313" key="14">
    <source>
        <dbReference type="EMBL" id="ADK83981.1"/>
    </source>
</evidence>
<keyword evidence="7 13" id="KW-0812">Transmembrane</keyword>
<feature type="transmembrane region" description="Helical" evidence="13">
    <location>
        <begin position="38"/>
        <end position="58"/>
    </location>
</feature>
<evidence type="ECO:0000256" key="9">
    <source>
        <dbReference type="ARBA" id="ARBA00022989"/>
    </source>
</evidence>
<evidence type="ECO:0000256" key="3">
    <source>
        <dbReference type="ARBA" id="ARBA00022448"/>
    </source>
</evidence>
<evidence type="ECO:0000313" key="15">
    <source>
        <dbReference type="Proteomes" id="UP000009047"/>
    </source>
</evidence>
<dbReference type="PIRSF" id="PIRSF006247">
    <property type="entry name" value="TrkH"/>
    <property type="match status" value="1"/>
</dbReference>
<sequence>MNVAFAISLVGLICLGVGLCMLLPLAVALIHAEPGWLAFLGGSFVCCLLGGVLFWSFRDRRVKELNHREGMAVVGLSWLAAGVLGGLPLLLSGDFKSWADAVFESVSGFTTTGASVLTNVEAAQKCVLFWRALTHWLGGMGFIVLGVAVLPFLGVGGMQLYKAEAPSPTPDRLVPRIADTAKALWWIYVLLTAAEALLLLLGGMDLFDSLCHAMATMATGGFSTKNLSVGHWPSPFIQWVVTIFMILAGINFTLHFQLFSQRRWDAFWRDEECRFYLALTVGAALIITICLWLAQGLDTASALRLAFFQTATILTTTGFATADYTLWPPLALAVLTMLLFIGGSAGSTGGGPKVMRVLVVLKQSLAEFGRLIHPRMVNPVKLGRRTVDKQVVAAIWAFMGLYLACFALTTLGLAALGLDGQTAFSAAIACLGNIGPGLGPIVGPVGNYASLPEAGKWLLSAAMLVGRLEVYTVLVLFIPGLWRD</sequence>
<comment type="subcellular location">
    <subcellularLocation>
        <location evidence="1">Cell inner membrane</location>
        <topology evidence="1">Multi-pass membrane protein</topology>
    </subcellularLocation>
</comment>
<dbReference type="EMBL" id="CP002085">
    <property type="protein sequence ID" value="ADK83981.1"/>
    <property type="molecule type" value="Genomic_DNA"/>
</dbReference>
<dbReference type="KEGG" id="dbr:Deba_0609"/>
<keyword evidence="6" id="KW-0633">Potassium transport</keyword>
<name>E1QEJ5_DESB2</name>
<evidence type="ECO:0000256" key="2">
    <source>
        <dbReference type="ARBA" id="ARBA00009137"/>
    </source>
</evidence>
<dbReference type="GO" id="GO:0015379">
    <property type="term" value="F:potassium:chloride symporter activity"/>
    <property type="evidence" value="ECO:0007669"/>
    <property type="project" value="InterPro"/>
</dbReference>
<evidence type="ECO:0000256" key="7">
    <source>
        <dbReference type="ARBA" id="ARBA00022692"/>
    </source>
</evidence>
<evidence type="ECO:0000256" key="1">
    <source>
        <dbReference type="ARBA" id="ARBA00004429"/>
    </source>
</evidence>
<keyword evidence="4" id="KW-1003">Cell membrane</keyword>
<evidence type="ECO:0000256" key="11">
    <source>
        <dbReference type="ARBA" id="ARBA00023136"/>
    </source>
</evidence>
<dbReference type="STRING" id="644282.Deba_0609"/>
<dbReference type="GO" id="GO:0005886">
    <property type="term" value="C:plasma membrane"/>
    <property type="evidence" value="ECO:0007669"/>
    <property type="project" value="UniProtKB-SubCell"/>
</dbReference>
<dbReference type="RefSeq" id="WP_013257436.1">
    <property type="nucleotide sequence ID" value="NC_014365.1"/>
</dbReference>
<keyword evidence="3" id="KW-0813">Transport</keyword>
<keyword evidence="15" id="KW-1185">Reference proteome</keyword>
<reference evidence="14 15" key="1">
    <citation type="journal article" date="2010" name="Stand. Genomic Sci.">
        <title>Complete genome sequence of Desulfarculus baarsii type strain (2st14).</title>
        <authorList>
            <person name="Sun H."/>
            <person name="Spring S."/>
            <person name="Lapidus A."/>
            <person name="Davenport K."/>
            <person name="Del Rio T.G."/>
            <person name="Tice H."/>
            <person name="Nolan M."/>
            <person name="Copeland A."/>
            <person name="Cheng J.F."/>
            <person name="Lucas S."/>
            <person name="Tapia R."/>
            <person name="Goodwin L."/>
            <person name="Pitluck S."/>
            <person name="Ivanova N."/>
            <person name="Pagani I."/>
            <person name="Mavromatis K."/>
            <person name="Ovchinnikova G."/>
            <person name="Pati A."/>
            <person name="Chen A."/>
            <person name="Palaniappan K."/>
            <person name="Hauser L."/>
            <person name="Chang Y.J."/>
            <person name="Jeffries C.D."/>
            <person name="Detter J.C."/>
            <person name="Han C."/>
            <person name="Rohde M."/>
            <person name="Brambilla E."/>
            <person name="Goker M."/>
            <person name="Woyke T."/>
            <person name="Bristow J."/>
            <person name="Eisen J.A."/>
            <person name="Markowitz V."/>
            <person name="Hugenholtz P."/>
            <person name="Kyrpides N.C."/>
            <person name="Klenk H.P."/>
            <person name="Land M."/>
        </authorList>
    </citation>
    <scope>NUCLEOTIDE SEQUENCE [LARGE SCALE GENOMIC DNA]</scope>
    <source>
        <strain evidence="15">ATCC 33931 / DSM 2075 / LMG 7858 / VKM B-1802 / 2st14</strain>
    </source>
</reference>